<keyword evidence="3" id="KW-0804">Transcription</keyword>
<dbReference type="Pfam" id="PF12833">
    <property type="entry name" value="HTH_18"/>
    <property type="match status" value="1"/>
</dbReference>
<evidence type="ECO:0000256" key="1">
    <source>
        <dbReference type="ARBA" id="ARBA00023015"/>
    </source>
</evidence>
<gene>
    <name evidence="5" type="ORF">AB6T85_03110</name>
</gene>
<dbReference type="PANTHER" id="PTHR47504">
    <property type="entry name" value="RIGHT ORIGIN-BINDING PROTEIN"/>
    <property type="match status" value="1"/>
</dbReference>
<dbReference type="InterPro" id="IPR018060">
    <property type="entry name" value="HTH_AraC"/>
</dbReference>
<dbReference type="Gene3D" id="1.10.10.60">
    <property type="entry name" value="Homeodomain-like"/>
    <property type="match status" value="2"/>
</dbReference>
<dbReference type="InterPro" id="IPR050959">
    <property type="entry name" value="MarA-like"/>
</dbReference>
<evidence type="ECO:0000259" key="4">
    <source>
        <dbReference type="PROSITE" id="PS01124"/>
    </source>
</evidence>
<dbReference type="SMART" id="SM00342">
    <property type="entry name" value="HTH_ARAC"/>
    <property type="match status" value="1"/>
</dbReference>
<comment type="caution">
    <text evidence="5">The sequence shown here is derived from an EMBL/GenBank/DDBJ whole genome shotgun (WGS) entry which is preliminary data.</text>
</comment>
<feature type="domain" description="HTH araC/xylS-type" evidence="4">
    <location>
        <begin position="57"/>
        <end position="155"/>
    </location>
</feature>
<reference evidence="5 6" key="1">
    <citation type="submission" date="2024-07" db="EMBL/GenBank/DDBJ databases">
        <authorList>
            <person name="Hebao G."/>
        </authorList>
    </citation>
    <scope>NUCLEOTIDE SEQUENCE [LARGE SCALE GENOMIC DNA]</scope>
    <source>
        <strain evidence="5 6">ACCC 02193</strain>
    </source>
</reference>
<evidence type="ECO:0000313" key="5">
    <source>
        <dbReference type="EMBL" id="MEY8769429.1"/>
    </source>
</evidence>
<evidence type="ECO:0000256" key="2">
    <source>
        <dbReference type="ARBA" id="ARBA00023125"/>
    </source>
</evidence>
<dbReference type="RefSeq" id="WP_369894776.1">
    <property type="nucleotide sequence ID" value="NZ_JBGFFX010000001.1"/>
</dbReference>
<dbReference type="InterPro" id="IPR009057">
    <property type="entry name" value="Homeodomain-like_sf"/>
</dbReference>
<protein>
    <submittedName>
        <fullName evidence="5">Helix-turn-helix domain-containing protein</fullName>
    </submittedName>
</protein>
<keyword evidence="2" id="KW-0238">DNA-binding</keyword>
<dbReference type="PROSITE" id="PS01124">
    <property type="entry name" value="HTH_ARAC_FAMILY_2"/>
    <property type="match status" value="1"/>
</dbReference>
<proteinExistence type="predicted"/>
<dbReference type="SUPFAM" id="SSF46689">
    <property type="entry name" value="Homeodomain-like"/>
    <property type="match status" value="2"/>
</dbReference>
<keyword evidence="1" id="KW-0805">Transcription regulation</keyword>
<evidence type="ECO:0000256" key="3">
    <source>
        <dbReference type="ARBA" id="ARBA00023163"/>
    </source>
</evidence>
<dbReference type="EMBL" id="JBGFFX010000001">
    <property type="protein sequence ID" value="MEY8769429.1"/>
    <property type="molecule type" value="Genomic_DNA"/>
</dbReference>
<accession>A0ABV4E3J1</accession>
<evidence type="ECO:0000313" key="6">
    <source>
        <dbReference type="Proteomes" id="UP001565243"/>
    </source>
</evidence>
<keyword evidence="6" id="KW-1185">Reference proteome</keyword>
<dbReference type="PANTHER" id="PTHR47504:SF5">
    <property type="entry name" value="RIGHT ORIGIN-BINDING PROTEIN"/>
    <property type="match status" value="1"/>
</dbReference>
<organism evidence="5 6">
    <name type="scientific">Erwinia aeris</name>
    <dbReference type="NCBI Taxonomy" id="3239803"/>
    <lineage>
        <taxon>Bacteria</taxon>
        <taxon>Pseudomonadati</taxon>
        <taxon>Pseudomonadota</taxon>
        <taxon>Gammaproteobacteria</taxon>
        <taxon>Enterobacterales</taxon>
        <taxon>Erwiniaceae</taxon>
        <taxon>Erwinia</taxon>
    </lineage>
</organism>
<sequence>MSLHTAAHSVNYSSCIGSDLLYCDPDAFCTTGGREGLKPTANSHSLRSSAIMRGVVCDTLNWIEANLDNDLHIVQLADRSGYTRWHFQRQFKEITGRSISEHVRIRRLVRAAEAIMYTAGRLMDIACDYGYTSQQAMSRVIRSAFGMTPTELRNRANAHHCTEEIKSDLDALKLRGLQ</sequence>
<dbReference type="Proteomes" id="UP001565243">
    <property type="component" value="Unassembled WGS sequence"/>
</dbReference>
<name>A0ABV4E3J1_9GAMM</name>